<keyword evidence="3 5" id="KW-1133">Transmembrane helix</keyword>
<dbReference type="GO" id="GO:0005452">
    <property type="term" value="F:solute:inorganic anion antiporter activity"/>
    <property type="evidence" value="ECO:0007669"/>
    <property type="project" value="InterPro"/>
</dbReference>
<comment type="subcellular location">
    <subcellularLocation>
        <location evidence="1">Membrane</location>
        <topology evidence="1">Multi-pass membrane protein</topology>
    </subcellularLocation>
</comment>
<dbReference type="Pfam" id="PF00955">
    <property type="entry name" value="HCO3_cotransp"/>
    <property type="match status" value="2"/>
</dbReference>
<evidence type="ECO:0000259" key="6">
    <source>
        <dbReference type="Pfam" id="PF00955"/>
    </source>
</evidence>
<feature type="transmembrane region" description="Helical" evidence="5">
    <location>
        <begin position="177"/>
        <end position="195"/>
    </location>
</feature>
<reference evidence="7" key="1">
    <citation type="submission" date="2021-01" db="EMBL/GenBank/DDBJ databases">
        <authorList>
            <person name="Corre E."/>
            <person name="Pelletier E."/>
            <person name="Niang G."/>
            <person name="Scheremetjew M."/>
            <person name="Finn R."/>
            <person name="Kale V."/>
            <person name="Holt S."/>
            <person name="Cochrane G."/>
            <person name="Meng A."/>
            <person name="Brown T."/>
            <person name="Cohen L."/>
        </authorList>
    </citation>
    <scope>NUCLEOTIDE SEQUENCE</scope>
    <source>
        <strain evidence="7">CCMP 410</strain>
    </source>
</reference>
<dbReference type="AlphaFoldDB" id="A0A7S1UPF3"/>
<dbReference type="PANTHER" id="PTHR11453">
    <property type="entry name" value="ANION EXCHANGE PROTEIN"/>
    <property type="match status" value="1"/>
</dbReference>
<dbReference type="GO" id="GO:0006820">
    <property type="term" value="P:monoatomic anion transport"/>
    <property type="evidence" value="ECO:0007669"/>
    <property type="project" value="InterPro"/>
</dbReference>
<sequence>MAFTISLAQLAKQLSLPFLPLYAWTGIWTSGMLLTAALTSTCNIVQYLTRFTDEIFSVLISSIFLFEAITDVAKTFTSPASVATKALLTLVCSMVTFGSALTLKGLKTSTYFTKSLRNNLSNFAPAIGVTLGSLVARAARLKYGVAAAALPVLKLPTQFATTTGRPWWIPLLDLPTWARWGAAVPALLATVLLFLDQNITARLVNNPRYKMTKGRDTQNVLDGMHGDMLVLSALTGLTSVFGLPWMAGATTRSAAHVRSLTIVDSKTGEITGTLENRVSGAAIHALIGACVFFAKPRQLLAEVPLPVLSGVFMYLGFTSLQGLELWERIKGLFQDKSVAPKMRWSVAVPRLTTVVYTGIQMACVAAMMRVTKSKIGVISPLMIAVLPLLRLGLMKSGLVKKESMNVLDG</sequence>
<evidence type="ECO:0000256" key="1">
    <source>
        <dbReference type="ARBA" id="ARBA00004141"/>
    </source>
</evidence>
<feature type="transmembrane region" description="Helical" evidence="5">
    <location>
        <begin position="86"/>
        <end position="106"/>
    </location>
</feature>
<evidence type="ECO:0000256" key="4">
    <source>
        <dbReference type="ARBA" id="ARBA00023136"/>
    </source>
</evidence>
<dbReference type="PRINTS" id="PR01231">
    <property type="entry name" value="HCO3TRNSPORT"/>
</dbReference>
<feature type="transmembrane region" description="Helical" evidence="5">
    <location>
        <begin position="375"/>
        <end position="393"/>
    </location>
</feature>
<evidence type="ECO:0000256" key="2">
    <source>
        <dbReference type="ARBA" id="ARBA00022692"/>
    </source>
</evidence>
<feature type="domain" description="Bicarbonate transporter-like transmembrane" evidence="6">
    <location>
        <begin position="83"/>
        <end position="408"/>
    </location>
</feature>
<gene>
    <name evidence="7" type="ORF">GOCE00092_LOCUS1931</name>
</gene>
<keyword evidence="4 5" id="KW-0472">Membrane</keyword>
<dbReference type="GO" id="GO:0005886">
    <property type="term" value="C:plasma membrane"/>
    <property type="evidence" value="ECO:0007669"/>
    <property type="project" value="TreeGrafter"/>
</dbReference>
<proteinExistence type="predicted"/>
<protein>
    <recommendedName>
        <fullName evidence="6">Bicarbonate transporter-like transmembrane domain-containing protein</fullName>
    </recommendedName>
</protein>
<name>A0A7S1UPF3_9STRA</name>
<keyword evidence="2 5" id="KW-0812">Transmembrane</keyword>
<evidence type="ECO:0000256" key="3">
    <source>
        <dbReference type="ARBA" id="ARBA00022989"/>
    </source>
</evidence>
<evidence type="ECO:0000256" key="5">
    <source>
        <dbReference type="SAM" id="Phobius"/>
    </source>
</evidence>
<dbReference type="GO" id="GO:0050801">
    <property type="term" value="P:monoatomic ion homeostasis"/>
    <property type="evidence" value="ECO:0007669"/>
    <property type="project" value="TreeGrafter"/>
</dbReference>
<dbReference type="InterPro" id="IPR011531">
    <property type="entry name" value="HCO3_transpt-like_TM_dom"/>
</dbReference>
<organism evidence="7">
    <name type="scientific">Grammatophora oceanica</name>
    <dbReference type="NCBI Taxonomy" id="210454"/>
    <lineage>
        <taxon>Eukaryota</taxon>
        <taxon>Sar</taxon>
        <taxon>Stramenopiles</taxon>
        <taxon>Ochrophyta</taxon>
        <taxon>Bacillariophyta</taxon>
        <taxon>Fragilariophyceae</taxon>
        <taxon>Fragilariophycidae</taxon>
        <taxon>Rhabdonematales</taxon>
        <taxon>Grammatophoraceae</taxon>
        <taxon>Grammatophora</taxon>
    </lineage>
</organism>
<evidence type="ECO:0000313" key="7">
    <source>
        <dbReference type="EMBL" id="CAD9273024.1"/>
    </source>
</evidence>
<feature type="transmembrane region" description="Helical" evidence="5">
    <location>
        <begin position="21"/>
        <end position="49"/>
    </location>
</feature>
<dbReference type="InterPro" id="IPR003020">
    <property type="entry name" value="HCO3_transpt_euk"/>
</dbReference>
<feature type="transmembrane region" description="Helical" evidence="5">
    <location>
        <begin position="55"/>
        <end position="74"/>
    </location>
</feature>
<dbReference type="PANTHER" id="PTHR11453:SF127">
    <property type="entry name" value="SOLUTE CARRIER FAMILY 4 MEMBER 11"/>
    <property type="match status" value="1"/>
</dbReference>
<feature type="domain" description="Bicarbonate transporter-like transmembrane" evidence="6">
    <location>
        <begin position="3"/>
        <end position="78"/>
    </location>
</feature>
<accession>A0A7S1UPF3</accession>
<dbReference type="EMBL" id="HBGK01003592">
    <property type="protein sequence ID" value="CAD9273024.1"/>
    <property type="molecule type" value="Transcribed_RNA"/>
</dbReference>